<dbReference type="EMBL" id="NMUH01001993">
    <property type="protein sequence ID" value="MQL97029.1"/>
    <property type="molecule type" value="Genomic_DNA"/>
</dbReference>
<dbReference type="GO" id="GO:0016491">
    <property type="term" value="F:oxidoreductase activity"/>
    <property type="evidence" value="ECO:0007669"/>
    <property type="project" value="UniProtKB-KW"/>
</dbReference>
<gene>
    <name evidence="12" type="ORF">Taro_029713</name>
</gene>
<sequence length="363" mass="40486">MDCLQDWPEPVVRVQSLSESGAATIPARYVKPSSERPGAEHATSEGAAGIPVIDLAGLAGDSGRCRATMRAVWDACREWGFFQVVNHGVNAELMRRAREEWRGFFHLPMAEKQAYANSPRTYEGYGSRLGVERGALLDWVDYYFLHILPESLKNHDKWPAQPASCRETVEEYCREVVKLCRMLMRVMSMGLGLDVGYLQRAFGGDDEGVCMRVNYYPRCPQPDLTLGLSAHSDPGGLTVLLADDLIGGLQVRRGHAWVTVRPVPEAFVVNVGDQIQVLSNGLYRSVEHRAVVNAEEERISLAFFYNPRSDLPIGPARELATPDRPPLYPAMTFDEYRLDIRKKGPRGKPPLLDSGLHAHDLVV</sequence>
<dbReference type="Pfam" id="PF14226">
    <property type="entry name" value="DIOX_N"/>
    <property type="match status" value="1"/>
</dbReference>
<keyword evidence="13" id="KW-1185">Reference proteome</keyword>
<name>A0A843W133_COLES</name>
<evidence type="ECO:0000256" key="5">
    <source>
        <dbReference type="ARBA" id="ARBA00022819"/>
    </source>
</evidence>
<feature type="domain" description="Fe2OG dioxygenase" evidence="11">
    <location>
        <begin position="207"/>
        <end position="307"/>
    </location>
</feature>
<keyword evidence="5" id="KW-1184">Jasmonic acid signaling pathway</keyword>
<dbReference type="PROSITE" id="PS51471">
    <property type="entry name" value="FE2OG_OXY"/>
    <property type="match status" value="1"/>
</dbReference>
<keyword evidence="6" id="KW-0611">Plant defense</keyword>
<dbReference type="PANTHER" id="PTHR47991">
    <property type="entry name" value="OXOGLUTARATE/IRON-DEPENDENT DIOXYGENASE"/>
    <property type="match status" value="1"/>
</dbReference>
<dbReference type="InterPro" id="IPR027443">
    <property type="entry name" value="IPNS-like_sf"/>
</dbReference>
<protein>
    <recommendedName>
        <fullName evidence="11">Fe2OG dioxygenase domain-containing protein</fullName>
    </recommendedName>
</protein>
<comment type="similarity">
    <text evidence="3 10">Belongs to the iron/ascorbate-dependent oxidoreductase family.</text>
</comment>
<evidence type="ECO:0000256" key="9">
    <source>
        <dbReference type="ARBA" id="ARBA00052139"/>
    </source>
</evidence>
<dbReference type="InterPro" id="IPR005123">
    <property type="entry name" value="Oxoglu/Fe-dep_dioxygenase_dom"/>
</dbReference>
<dbReference type="InterPro" id="IPR050295">
    <property type="entry name" value="Plant_2OG-oxidoreductases"/>
</dbReference>
<comment type="cofactor">
    <cofactor evidence="2">
        <name>L-ascorbate</name>
        <dbReference type="ChEBI" id="CHEBI:38290"/>
    </cofactor>
</comment>
<evidence type="ECO:0000256" key="8">
    <source>
        <dbReference type="ARBA" id="ARBA00023004"/>
    </source>
</evidence>
<dbReference type="InterPro" id="IPR044861">
    <property type="entry name" value="IPNS-like_FE2OG_OXY"/>
</dbReference>
<dbReference type="GO" id="GO:1900150">
    <property type="term" value="P:regulation of defense response to fungus"/>
    <property type="evidence" value="ECO:0007669"/>
    <property type="project" value="UniProtKB-ARBA"/>
</dbReference>
<dbReference type="GO" id="GO:0120091">
    <property type="term" value="F:jasmonic acid hydrolase"/>
    <property type="evidence" value="ECO:0007669"/>
    <property type="project" value="UniProtKB-ARBA"/>
</dbReference>
<evidence type="ECO:0000256" key="1">
    <source>
        <dbReference type="ARBA" id="ARBA00001954"/>
    </source>
</evidence>
<evidence type="ECO:0000256" key="3">
    <source>
        <dbReference type="ARBA" id="ARBA00008056"/>
    </source>
</evidence>
<accession>A0A843W133</accession>
<keyword evidence="8 10" id="KW-0408">Iron</keyword>
<comment type="cofactor">
    <cofactor evidence="1">
        <name>Fe(2+)</name>
        <dbReference type="ChEBI" id="CHEBI:29033"/>
    </cofactor>
</comment>
<comment type="caution">
    <text evidence="12">The sequence shown here is derived from an EMBL/GenBank/DDBJ whole genome shotgun (WGS) entry which is preliminary data.</text>
</comment>
<evidence type="ECO:0000313" key="12">
    <source>
        <dbReference type="EMBL" id="MQL97029.1"/>
    </source>
</evidence>
<dbReference type="SUPFAM" id="SSF51197">
    <property type="entry name" value="Clavaminate synthase-like"/>
    <property type="match status" value="1"/>
</dbReference>
<dbReference type="GO" id="GO:2000022">
    <property type="term" value="P:regulation of jasmonic acid mediated signaling pathway"/>
    <property type="evidence" value="ECO:0007669"/>
    <property type="project" value="UniProtKB-ARBA"/>
</dbReference>
<evidence type="ECO:0000313" key="13">
    <source>
        <dbReference type="Proteomes" id="UP000652761"/>
    </source>
</evidence>
<evidence type="ECO:0000256" key="4">
    <source>
        <dbReference type="ARBA" id="ARBA00022723"/>
    </source>
</evidence>
<dbReference type="AlphaFoldDB" id="A0A843W133"/>
<reference evidence="12" key="1">
    <citation type="submission" date="2017-07" db="EMBL/GenBank/DDBJ databases">
        <title>Taro Niue Genome Assembly and Annotation.</title>
        <authorList>
            <person name="Atibalentja N."/>
            <person name="Keating K."/>
            <person name="Fields C.J."/>
        </authorList>
    </citation>
    <scope>NUCLEOTIDE SEQUENCE</scope>
    <source>
        <strain evidence="12">Niue_2</strain>
        <tissue evidence="12">Leaf</tissue>
    </source>
</reference>
<organism evidence="12 13">
    <name type="scientific">Colocasia esculenta</name>
    <name type="common">Wild taro</name>
    <name type="synonym">Arum esculentum</name>
    <dbReference type="NCBI Taxonomy" id="4460"/>
    <lineage>
        <taxon>Eukaryota</taxon>
        <taxon>Viridiplantae</taxon>
        <taxon>Streptophyta</taxon>
        <taxon>Embryophyta</taxon>
        <taxon>Tracheophyta</taxon>
        <taxon>Spermatophyta</taxon>
        <taxon>Magnoliopsida</taxon>
        <taxon>Liliopsida</taxon>
        <taxon>Araceae</taxon>
        <taxon>Aroideae</taxon>
        <taxon>Colocasieae</taxon>
        <taxon>Colocasia</taxon>
    </lineage>
</organism>
<dbReference type="InterPro" id="IPR026992">
    <property type="entry name" value="DIOX_N"/>
</dbReference>
<evidence type="ECO:0000256" key="7">
    <source>
        <dbReference type="ARBA" id="ARBA00023002"/>
    </source>
</evidence>
<comment type="catalytic activity">
    <reaction evidence="9">
        <text>jasmonate + 2-oxoglutarate + O2 = (1R,2R)-12-hydroxyjasmonate + succinate + CO2</text>
        <dbReference type="Rhea" id="RHEA:67144"/>
        <dbReference type="ChEBI" id="CHEBI:15379"/>
        <dbReference type="ChEBI" id="CHEBI:16526"/>
        <dbReference type="ChEBI" id="CHEBI:16810"/>
        <dbReference type="ChEBI" id="CHEBI:30031"/>
        <dbReference type="ChEBI" id="CHEBI:58431"/>
        <dbReference type="ChEBI" id="CHEBI:132022"/>
    </reaction>
    <physiologicalReaction direction="left-to-right" evidence="9">
        <dbReference type="Rhea" id="RHEA:67145"/>
    </physiologicalReaction>
</comment>
<dbReference type="Gene3D" id="2.60.120.330">
    <property type="entry name" value="B-lactam Antibiotic, Isopenicillin N Synthase, Chain"/>
    <property type="match status" value="1"/>
</dbReference>
<dbReference type="PRINTS" id="PR00682">
    <property type="entry name" value="IPNSYNTHASE"/>
</dbReference>
<dbReference type="GO" id="GO:1900366">
    <property type="term" value="P:negative regulation of defense response to insect"/>
    <property type="evidence" value="ECO:0007669"/>
    <property type="project" value="UniProtKB-ARBA"/>
</dbReference>
<dbReference type="FunFam" id="2.60.120.330:FF:000008">
    <property type="entry name" value="Jasmonate-regulated gene 21"/>
    <property type="match status" value="1"/>
</dbReference>
<evidence type="ECO:0000256" key="10">
    <source>
        <dbReference type="RuleBase" id="RU003682"/>
    </source>
</evidence>
<dbReference type="Proteomes" id="UP000652761">
    <property type="component" value="Unassembled WGS sequence"/>
</dbReference>
<evidence type="ECO:0000256" key="2">
    <source>
        <dbReference type="ARBA" id="ARBA00001961"/>
    </source>
</evidence>
<keyword evidence="7 10" id="KW-0560">Oxidoreductase</keyword>
<evidence type="ECO:0000259" key="11">
    <source>
        <dbReference type="PROSITE" id="PS51471"/>
    </source>
</evidence>
<dbReference type="OrthoDB" id="288590at2759"/>
<keyword evidence="4 10" id="KW-0479">Metal-binding</keyword>
<proteinExistence type="inferred from homology"/>
<dbReference type="GO" id="GO:0006952">
    <property type="term" value="P:defense response"/>
    <property type="evidence" value="ECO:0007669"/>
    <property type="project" value="UniProtKB-KW"/>
</dbReference>
<evidence type="ECO:0000256" key="6">
    <source>
        <dbReference type="ARBA" id="ARBA00022821"/>
    </source>
</evidence>
<dbReference type="Pfam" id="PF03171">
    <property type="entry name" value="2OG-FeII_Oxy"/>
    <property type="match status" value="1"/>
</dbReference>
<dbReference type="GO" id="GO:0046872">
    <property type="term" value="F:metal ion binding"/>
    <property type="evidence" value="ECO:0007669"/>
    <property type="project" value="UniProtKB-KW"/>
</dbReference>